<proteinExistence type="predicted"/>
<reference evidence="4 5" key="1">
    <citation type="journal article" date="2012" name="J. Bacteriol.">
        <title>Genome Sequence of Galbibacter marinum Type Strain ck-I2-15.</title>
        <authorList>
            <person name="Lai Q."/>
            <person name="Li C."/>
            <person name="Shao Z."/>
        </authorList>
    </citation>
    <scope>NUCLEOTIDE SEQUENCE [LARGE SCALE GENOMIC DNA]</scope>
    <source>
        <strain evidence="5">ck-I2-15</strain>
    </source>
</reference>
<accession>K2Q6K1</accession>
<keyword evidence="1" id="KW-0732">Signal</keyword>
<dbReference type="InterPro" id="IPR029058">
    <property type="entry name" value="AB_hydrolase_fold"/>
</dbReference>
<feature type="signal peptide" evidence="1">
    <location>
        <begin position="1"/>
        <end position="25"/>
    </location>
</feature>
<evidence type="ECO:0000259" key="3">
    <source>
        <dbReference type="Pfam" id="PF00930"/>
    </source>
</evidence>
<dbReference type="SUPFAM" id="SSF53474">
    <property type="entry name" value="alpha/beta-Hydrolases"/>
    <property type="match status" value="1"/>
</dbReference>
<dbReference type="GO" id="GO:0006508">
    <property type="term" value="P:proteolysis"/>
    <property type="evidence" value="ECO:0007669"/>
    <property type="project" value="InterPro"/>
</dbReference>
<feature type="domain" description="Dipeptidylpeptidase IV N-terminal" evidence="3">
    <location>
        <begin position="153"/>
        <end position="460"/>
    </location>
</feature>
<dbReference type="EMBL" id="AMSG01000002">
    <property type="protein sequence ID" value="EKF56501.1"/>
    <property type="molecule type" value="Genomic_DNA"/>
</dbReference>
<dbReference type="SUPFAM" id="SSF82171">
    <property type="entry name" value="DPP6 N-terminal domain-like"/>
    <property type="match status" value="1"/>
</dbReference>
<dbReference type="STRING" id="555500.I215_03223"/>
<evidence type="ECO:0000259" key="2">
    <source>
        <dbReference type="Pfam" id="PF00326"/>
    </source>
</evidence>
<dbReference type="OrthoDB" id="9812921at2"/>
<evidence type="ECO:0000313" key="5">
    <source>
        <dbReference type="Proteomes" id="UP000007364"/>
    </source>
</evidence>
<dbReference type="PANTHER" id="PTHR11731">
    <property type="entry name" value="PROTEASE FAMILY S9B,C DIPEPTIDYL-PEPTIDASE IV-RELATED"/>
    <property type="match status" value="1"/>
</dbReference>
<dbReference type="InterPro" id="IPR002469">
    <property type="entry name" value="Peptidase_S9B_N"/>
</dbReference>
<evidence type="ECO:0000256" key="1">
    <source>
        <dbReference type="SAM" id="SignalP"/>
    </source>
</evidence>
<dbReference type="Pfam" id="PF00930">
    <property type="entry name" value="DPPIV_N"/>
    <property type="match status" value="1"/>
</dbReference>
<feature type="chain" id="PRO_5003865875" evidence="1">
    <location>
        <begin position="26"/>
        <end position="757"/>
    </location>
</feature>
<protein>
    <submittedName>
        <fullName evidence="4">Prolyl oligopeptidase</fullName>
    </submittedName>
</protein>
<dbReference type="Pfam" id="PF00326">
    <property type="entry name" value="Peptidase_S9"/>
    <property type="match status" value="1"/>
</dbReference>
<feature type="domain" description="Peptidase S9 prolyl oligopeptidase catalytic" evidence="2">
    <location>
        <begin position="542"/>
        <end position="721"/>
    </location>
</feature>
<dbReference type="AlphaFoldDB" id="K2Q6K1"/>
<dbReference type="Gene3D" id="2.140.10.30">
    <property type="entry name" value="Dipeptidylpeptidase IV, N-terminal domain"/>
    <property type="match status" value="1"/>
</dbReference>
<keyword evidence="5" id="KW-1185">Reference proteome</keyword>
<dbReference type="Gene3D" id="3.40.50.1820">
    <property type="entry name" value="alpha/beta hydrolase"/>
    <property type="match status" value="1"/>
</dbReference>
<evidence type="ECO:0000313" key="4">
    <source>
        <dbReference type="EMBL" id="EKF56501.1"/>
    </source>
</evidence>
<gene>
    <name evidence="4" type="ORF">I215_03223</name>
</gene>
<name>K2Q6K1_9FLAO</name>
<comment type="caution">
    <text evidence="4">The sequence shown here is derived from an EMBL/GenBank/DDBJ whole genome shotgun (WGS) entry which is preliminary data.</text>
</comment>
<dbReference type="PANTHER" id="PTHR11731:SF118">
    <property type="entry name" value="BLR1971 PROTEIN"/>
    <property type="match status" value="1"/>
</dbReference>
<dbReference type="eggNOG" id="COG1506">
    <property type="taxonomic scope" value="Bacteria"/>
</dbReference>
<dbReference type="InterPro" id="IPR050278">
    <property type="entry name" value="Serine_Prot_S9B/DPPIV"/>
</dbReference>
<dbReference type="InterPro" id="IPR001375">
    <property type="entry name" value="Peptidase_S9_cat"/>
</dbReference>
<sequence length="757" mass="87023">MDSRKNTVIKICVVLTLLFSITTSAQGTLEDYKRSIAVDSLFQNKVYNTPKDFHWLSDRVFWYKNNSKQGSQYIRVDAKSNTRSMAFDHRKMAESLTEFSNSKVSSTTIDIRDLKENLTDNTLKFKTDKLELLCDLDTYKITVLDSLKPSEPRGYWGKRGHENIGDPITSEDGKFSAYIKNYNLYVKDLESGQETQLSFDGSAAFYYSSNILWSPNSEKIMAYKFRPAQDHKIYFVESSPSDQLQPKLHSRDYLKPGDQVAFRSPQLFDVQSAQHIKIPTTEFDHQYHLSNFNWREDSSGFTFEYNQRGHQRYRVILVDANEGKVKVLIDEVSPTFIDYNMKKYRKDLFDGNQILWTSERDGWNHLYLYDGQSGKLIRQITKGKWPVREVVKVDQENKHIYFIASGLDKDQDPYFKHYCRIDFDGKNFKRFTLENGNHQVYFSPDNSFYVDQYSRVDSPPITVLKNAKGTIIQQLEKADITELEATGWKPPEVFTAKGRDGETDIWGIIIRPTNFDPSKSYPVIEYIYAGPHDSFVPKSFQSYYWSMSSMAELGFIMVQIDGMGTSNRSKAFHDFCWQNLKDAGFPDRKLWIRAAAKQYPSINIEKVGIRGTSAGGQNAGAALVFHSDFYDVAVASCGCHDNRMDKIWWNEQWMGYPIGPQYAASSNVVNAKELKGELMLMVGELDDNVDPASTFQFADALIKAGKDFELVVVPGMGHSSGGTFGERKRKDFFVKKLWGVDPPSWQEIYPQNTESQR</sequence>
<dbReference type="RefSeq" id="WP_008990520.1">
    <property type="nucleotide sequence ID" value="NZ_AMSG01000002.1"/>
</dbReference>
<dbReference type="GO" id="GO:0008236">
    <property type="term" value="F:serine-type peptidase activity"/>
    <property type="evidence" value="ECO:0007669"/>
    <property type="project" value="InterPro"/>
</dbReference>
<organism evidence="4 5">
    <name type="scientific">Galbibacter marinus</name>
    <dbReference type="NCBI Taxonomy" id="555500"/>
    <lineage>
        <taxon>Bacteria</taxon>
        <taxon>Pseudomonadati</taxon>
        <taxon>Bacteroidota</taxon>
        <taxon>Flavobacteriia</taxon>
        <taxon>Flavobacteriales</taxon>
        <taxon>Flavobacteriaceae</taxon>
        <taxon>Galbibacter</taxon>
    </lineage>
</organism>
<dbReference type="PATRIC" id="fig|555500.3.peg.669"/>
<dbReference type="Proteomes" id="UP000007364">
    <property type="component" value="Unassembled WGS sequence"/>
</dbReference>